<dbReference type="GO" id="GO:0003678">
    <property type="term" value="F:DNA helicase activity"/>
    <property type="evidence" value="ECO:0007669"/>
    <property type="project" value="InterPro"/>
</dbReference>
<dbReference type="InterPro" id="IPR014016">
    <property type="entry name" value="UvrD-like_ATP-bd"/>
</dbReference>
<dbReference type="AlphaFoldDB" id="A0A1W6YWB8"/>
<evidence type="ECO:0000256" key="1">
    <source>
        <dbReference type="ARBA" id="ARBA00022741"/>
    </source>
</evidence>
<evidence type="ECO:0000313" key="8">
    <source>
        <dbReference type="Proteomes" id="UP000194139"/>
    </source>
</evidence>
<evidence type="ECO:0000256" key="4">
    <source>
        <dbReference type="ARBA" id="ARBA00022840"/>
    </source>
</evidence>
<accession>A0A1W6YWB8</accession>
<dbReference type="PROSITE" id="PS51198">
    <property type="entry name" value="UVRD_HELICASE_ATP_BIND"/>
    <property type="match status" value="1"/>
</dbReference>
<keyword evidence="4 5" id="KW-0067">ATP-binding</keyword>
<dbReference type="InterPro" id="IPR000212">
    <property type="entry name" value="DNA_helicase_UvrD/REP"/>
</dbReference>
<feature type="domain" description="UvrD-like helicase ATP-binding" evidence="6">
    <location>
        <begin position="11"/>
        <end position="282"/>
    </location>
</feature>
<keyword evidence="1 5" id="KW-0547">Nucleotide-binding</keyword>
<feature type="binding site" evidence="5">
    <location>
        <begin position="32"/>
        <end position="39"/>
    </location>
    <ligand>
        <name>ATP</name>
        <dbReference type="ChEBI" id="CHEBI:30616"/>
    </ligand>
</feature>
<dbReference type="RefSeq" id="WP_086071474.1">
    <property type="nucleotide sequence ID" value="NZ_CP021109.1"/>
</dbReference>
<dbReference type="GO" id="GO:0016787">
    <property type="term" value="F:hydrolase activity"/>
    <property type="evidence" value="ECO:0007669"/>
    <property type="project" value="UniProtKB-UniRule"/>
</dbReference>
<dbReference type="Pfam" id="PF00580">
    <property type="entry name" value="UvrD-helicase"/>
    <property type="match status" value="1"/>
</dbReference>
<sequence length="653" mass="72487">MSRRVDSPDTDADREIYACITATPPQPFVVRAGAGSGKTTSLIKALDWVILVHGASMRARKQRVACITYTDLAANEILADVNANPLVHVSTIHSFYWGITKTFQADIKIWLQNDIRRRISKLEKEFMNYGSRVQQNTRDRNKADQERHAKNLEALDHVRTFTYGKGSDYAKGILGHEDILQLADFLLQNRPLFRRVVALNYPFVFIDESQDTFAGVVKSFKEVETQMRGKFCLGFFGDPMQSIFMRGVGDIHLEDHWRSITKPENFRCAKQILDVANAVRAQGDGMEQIRGLHERVDGELKLVEGSARMFVLPNTLNRTEALARVRAWSAAANNDERWTIPDLAVKILVIVHRMAANRLGFGGIYSALNDKTSDAMKQGMQDGTGWPVRPFLSFTLPIVAAMNAGNEFAVMNLLREFSPRLAPAALAGRRAASVLRELHAAVLKLVAMLDKADTTVGDIAIHLRDSGLFEFDERYERVLGFVGDIGDVAQEAEAADVAPAEGQSSDAAMLKFFQCAAQELRPYERYVSEGSPYATQHGVKGAQFDRVVVVMDEEESDYRTYNYERVFASADARAADRARAQDGDENTWSRTLRLLYVCCTRAKRGLVLAFFVADPAATVENVVASGILPRSAIFTQEALAALPPASECASASS</sequence>
<dbReference type="EMBL" id="CP021109">
    <property type="protein sequence ID" value="ARP85308.1"/>
    <property type="molecule type" value="Genomic_DNA"/>
</dbReference>
<evidence type="ECO:0000259" key="6">
    <source>
        <dbReference type="PROSITE" id="PS51198"/>
    </source>
</evidence>
<dbReference type="SUPFAM" id="SSF52540">
    <property type="entry name" value="P-loop containing nucleoside triphosphate hydrolases"/>
    <property type="match status" value="1"/>
</dbReference>
<proteinExistence type="predicted"/>
<dbReference type="GO" id="GO:0005524">
    <property type="term" value="F:ATP binding"/>
    <property type="evidence" value="ECO:0007669"/>
    <property type="project" value="UniProtKB-UniRule"/>
</dbReference>
<reference evidence="7 8" key="1">
    <citation type="submission" date="2017-05" db="EMBL/GenBank/DDBJ databases">
        <title>Complete and WGS of Bordetella genogroups.</title>
        <authorList>
            <person name="Spilker T."/>
            <person name="LiPuma J."/>
        </authorList>
    </citation>
    <scope>NUCLEOTIDE SEQUENCE [LARGE SCALE GENOMIC DNA]</scope>
    <source>
        <strain evidence="7 8">AU17164</strain>
    </source>
</reference>
<dbReference type="PANTHER" id="PTHR11070">
    <property type="entry name" value="UVRD / RECB / PCRA DNA HELICASE FAMILY MEMBER"/>
    <property type="match status" value="1"/>
</dbReference>
<evidence type="ECO:0000256" key="2">
    <source>
        <dbReference type="ARBA" id="ARBA00022801"/>
    </source>
</evidence>
<evidence type="ECO:0000313" key="7">
    <source>
        <dbReference type="EMBL" id="ARP85308.1"/>
    </source>
</evidence>
<keyword evidence="2 5" id="KW-0378">Hydrolase</keyword>
<evidence type="ECO:0000256" key="3">
    <source>
        <dbReference type="ARBA" id="ARBA00022806"/>
    </source>
</evidence>
<dbReference type="Proteomes" id="UP000194139">
    <property type="component" value="Chromosome"/>
</dbReference>
<keyword evidence="8" id="KW-1185">Reference proteome</keyword>
<dbReference type="GO" id="GO:0003677">
    <property type="term" value="F:DNA binding"/>
    <property type="evidence" value="ECO:0007669"/>
    <property type="project" value="InterPro"/>
</dbReference>
<dbReference type="Gene3D" id="3.40.50.300">
    <property type="entry name" value="P-loop containing nucleotide triphosphate hydrolases"/>
    <property type="match status" value="2"/>
</dbReference>
<evidence type="ECO:0000256" key="5">
    <source>
        <dbReference type="PROSITE-ProRule" id="PRU00560"/>
    </source>
</evidence>
<dbReference type="InterPro" id="IPR027417">
    <property type="entry name" value="P-loop_NTPase"/>
</dbReference>
<gene>
    <name evidence="7" type="ORF">CAL13_03060</name>
</gene>
<organism evidence="7 8">
    <name type="scientific">Bordetella genomosp. 9</name>
    <dbReference type="NCBI Taxonomy" id="1416803"/>
    <lineage>
        <taxon>Bacteria</taxon>
        <taxon>Pseudomonadati</taxon>
        <taxon>Pseudomonadota</taxon>
        <taxon>Betaproteobacteria</taxon>
        <taxon>Burkholderiales</taxon>
        <taxon>Alcaligenaceae</taxon>
        <taxon>Bordetella</taxon>
    </lineage>
</organism>
<name>A0A1W6YWB8_9BORD</name>
<keyword evidence="3 5" id="KW-0347">Helicase</keyword>
<protein>
    <submittedName>
        <fullName evidence="7">AAA family ATPase</fullName>
    </submittedName>
</protein>